<dbReference type="Proteomes" id="UP000228920">
    <property type="component" value="Unassembled WGS sequence"/>
</dbReference>
<protein>
    <recommendedName>
        <fullName evidence="1">Polymerase nucleotidyl transferase domain-containing protein</fullName>
    </recommendedName>
</protein>
<dbReference type="Pfam" id="PF01909">
    <property type="entry name" value="NTP_transf_2"/>
    <property type="match status" value="1"/>
</dbReference>
<evidence type="ECO:0000313" key="2">
    <source>
        <dbReference type="EMBL" id="PIZ48069.1"/>
    </source>
</evidence>
<organism evidence="2 3">
    <name type="scientific">candidate division WWE3 bacterium CG_4_10_14_0_2_um_filter_41_14</name>
    <dbReference type="NCBI Taxonomy" id="1975072"/>
    <lineage>
        <taxon>Bacteria</taxon>
        <taxon>Katanobacteria</taxon>
    </lineage>
</organism>
<comment type="caution">
    <text evidence="2">The sequence shown here is derived from an EMBL/GenBank/DDBJ whole genome shotgun (WGS) entry which is preliminary data.</text>
</comment>
<dbReference type="AlphaFoldDB" id="A0A2M7TLY4"/>
<evidence type="ECO:0000259" key="1">
    <source>
        <dbReference type="Pfam" id="PF01909"/>
    </source>
</evidence>
<reference evidence="3" key="1">
    <citation type="submission" date="2017-09" db="EMBL/GenBank/DDBJ databases">
        <title>Depth-based differentiation of microbial function through sediment-hosted aquifers and enrichment of novel symbionts in the deep terrestrial subsurface.</title>
        <authorList>
            <person name="Probst A.J."/>
            <person name="Ladd B."/>
            <person name="Jarett J.K."/>
            <person name="Geller-Mcgrath D.E."/>
            <person name="Sieber C.M.K."/>
            <person name="Emerson J.B."/>
            <person name="Anantharaman K."/>
            <person name="Thomas B.C."/>
            <person name="Malmstrom R."/>
            <person name="Stieglmeier M."/>
            <person name="Klingl A."/>
            <person name="Woyke T."/>
            <person name="Ryan C.M."/>
            <person name="Banfield J.F."/>
        </authorList>
    </citation>
    <scope>NUCLEOTIDE SEQUENCE [LARGE SCALE GENOMIC DNA]</scope>
</reference>
<feature type="domain" description="Polymerase nucleotidyl transferase" evidence="1">
    <location>
        <begin position="11"/>
        <end position="61"/>
    </location>
</feature>
<dbReference type="EMBL" id="PFNL01000016">
    <property type="protein sequence ID" value="PIZ48069.1"/>
    <property type="molecule type" value="Genomic_DNA"/>
</dbReference>
<gene>
    <name evidence="2" type="ORF">COY32_00580</name>
</gene>
<dbReference type="InterPro" id="IPR043519">
    <property type="entry name" value="NT_sf"/>
</dbReference>
<dbReference type="CDD" id="cd05403">
    <property type="entry name" value="NT_KNTase_like"/>
    <property type="match status" value="1"/>
</dbReference>
<evidence type="ECO:0000313" key="3">
    <source>
        <dbReference type="Proteomes" id="UP000228920"/>
    </source>
</evidence>
<dbReference type="InterPro" id="IPR002934">
    <property type="entry name" value="Polymerase_NTP_transf_dom"/>
</dbReference>
<name>A0A2M7TLY4_UNCKA</name>
<dbReference type="SUPFAM" id="SSF81301">
    <property type="entry name" value="Nucleotidyltransferase"/>
    <property type="match status" value="1"/>
</dbReference>
<dbReference type="GO" id="GO:0016779">
    <property type="term" value="F:nucleotidyltransferase activity"/>
    <property type="evidence" value="ECO:0007669"/>
    <property type="project" value="InterPro"/>
</dbReference>
<proteinExistence type="predicted"/>
<accession>A0A2M7TLY4</accession>
<dbReference type="Gene3D" id="3.30.460.10">
    <property type="entry name" value="Beta Polymerase, domain 2"/>
    <property type="match status" value="1"/>
</dbReference>
<sequence length="270" mass="31160">MDVPNKETDKLIKELVEYYNDIPSVHGVFIAGSLANSDIDIYSDVDLCIVFKDKHSLEVQWEDRLLTIDKFNKSVSHFEKTWGITRMISALYNKVDIPPIGLQVDYVYGILDEIEGLMCWTKHEIILDKTGQIKNNLYRNPESLPDYELNTRLVENSEMLPFYIYDAQKSLLRKDVTDFASQINKILNIYYFSKSVVENNILLGSKRTTKLFTPDELKLILSFYCITSQDEFNKFVNRIMNVVTESFQTAGLFENATSLKTNVSSVLDDN</sequence>